<evidence type="ECO:0000256" key="3">
    <source>
        <dbReference type="ARBA" id="ARBA00023134"/>
    </source>
</evidence>
<comment type="similarity">
    <text evidence="1">Belongs to the TRAFAC class TrmE-Era-EngA-EngB-Septin-like GTPase superfamily. AIG1/Toc34/Toc159-like paraseptin GTPase family. IAN subfamily.</text>
</comment>
<dbReference type="PANTHER" id="PTHR10903:SF170">
    <property type="entry name" value="GTPASE IMAP FAMILY MEMBER 7"/>
    <property type="match status" value="1"/>
</dbReference>
<dbReference type="SUPFAM" id="SSF52540">
    <property type="entry name" value="P-loop containing nucleoside triphosphate hydrolases"/>
    <property type="match status" value="1"/>
</dbReference>
<dbReference type="InterPro" id="IPR006703">
    <property type="entry name" value="G_AIG1"/>
</dbReference>
<sequence>MLAPGPHAFLIVVGVGRFTKEEQDTVQKIQEMFGADVGKYAIVVFTRKDELLANDQTIDDFVKNAGPELKSLLRQCGGRYHAINNRRRDDRQVTDLLKKVEALAQKNNSCYTSVIFELATKIKEKDKIIKKERKKSNNWAVLNSWIMKQNEEIKALEAEIRRLREKQKGSCTIS</sequence>
<gene>
    <name evidence="5" type="ORF">ACEWY4_026024</name>
</gene>
<proteinExistence type="inferred from homology"/>
<dbReference type="Pfam" id="PF04548">
    <property type="entry name" value="AIG1"/>
    <property type="match status" value="1"/>
</dbReference>
<dbReference type="Gene3D" id="3.40.50.300">
    <property type="entry name" value="P-loop containing nucleotide triphosphate hydrolases"/>
    <property type="match status" value="1"/>
</dbReference>
<keyword evidence="3" id="KW-0342">GTP-binding</keyword>
<dbReference type="EMBL" id="JBHFQA010000023">
    <property type="protein sequence ID" value="KAL2078339.1"/>
    <property type="molecule type" value="Genomic_DNA"/>
</dbReference>
<evidence type="ECO:0000313" key="5">
    <source>
        <dbReference type="EMBL" id="KAL2078339.1"/>
    </source>
</evidence>
<keyword evidence="2" id="KW-0547">Nucleotide-binding</keyword>
<dbReference type="Proteomes" id="UP001591681">
    <property type="component" value="Unassembled WGS sequence"/>
</dbReference>
<keyword evidence="6" id="KW-1185">Reference proteome</keyword>
<dbReference type="AlphaFoldDB" id="A0ABD1IUM5"/>
<dbReference type="InterPro" id="IPR027417">
    <property type="entry name" value="P-loop_NTPase"/>
</dbReference>
<dbReference type="InterPro" id="IPR045058">
    <property type="entry name" value="GIMA/IAN/Toc"/>
</dbReference>
<comment type="caution">
    <text evidence="5">The sequence shown here is derived from an EMBL/GenBank/DDBJ whole genome shotgun (WGS) entry which is preliminary data.</text>
</comment>
<name>A0ABD1IUM5_9TELE</name>
<organism evidence="5 6">
    <name type="scientific">Coilia grayii</name>
    <name type="common">Gray's grenadier anchovy</name>
    <dbReference type="NCBI Taxonomy" id="363190"/>
    <lineage>
        <taxon>Eukaryota</taxon>
        <taxon>Metazoa</taxon>
        <taxon>Chordata</taxon>
        <taxon>Craniata</taxon>
        <taxon>Vertebrata</taxon>
        <taxon>Euteleostomi</taxon>
        <taxon>Actinopterygii</taxon>
        <taxon>Neopterygii</taxon>
        <taxon>Teleostei</taxon>
        <taxon>Clupei</taxon>
        <taxon>Clupeiformes</taxon>
        <taxon>Clupeoidei</taxon>
        <taxon>Engraulidae</taxon>
        <taxon>Coilinae</taxon>
        <taxon>Coilia</taxon>
    </lineage>
</organism>
<accession>A0ABD1IUM5</accession>
<dbReference type="GO" id="GO:0005525">
    <property type="term" value="F:GTP binding"/>
    <property type="evidence" value="ECO:0007669"/>
    <property type="project" value="UniProtKB-KW"/>
</dbReference>
<reference evidence="5 6" key="1">
    <citation type="submission" date="2024-09" db="EMBL/GenBank/DDBJ databases">
        <title>A chromosome-level genome assembly of Gray's grenadier anchovy, Coilia grayii.</title>
        <authorList>
            <person name="Fu Z."/>
        </authorList>
    </citation>
    <scope>NUCLEOTIDE SEQUENCE [LARGE SCALE GENOMIC DNA]</scope>
    <source>
        <strain evidence="5">G4</strain>
        <tissue evidence="5">Muscle</tissue>
    </source>
</reference>
<evidence type="ECO:0000256" key="2">
    <source>
        <dbReference type="ARBA" id="ARBA00022741"/>
    </source>
</evidence>
<dbReference type="PROSITE" id="PS51720">
    <property type="entry name" value="G_AIG1"/>
    <property type="match status" value="1"/>
</dbReference>
<evidence type="ECO:0000256" key="1">
    <source>
        <dbReference type="ARBA" id="ARBA00008535"/>
    </source>
</evidence>
<evidence type="ECO:0000313" key="6">
    <source>
        <dbReference type="Proteomes" id="UP001591681"/>
    </source>
</evidence>
<evidence type="ECO:0000259" key="4">
    <source>
        <dbReference type="PROSITE" id="PS51720"/>
    </source>
</evidence>
<feature type="domain" description="AIG1-type G" evidence="4">
    <location>
        <begin position="1"/>
        <end position="120"/>
    </location>
</feature>
<dbReference type="PANTHER" id="PTHR10903">
    <property type="entry name" value="GTPASE, IMAP FAMILY MEMBER-RELATED"/>
    <property type="match status" value="1"/>
</dbReference>
<protein>
    <recommendedName>
        <fullName evidence="4">AIG1-type G domain-containing protein</fullName>
    </recommendedName>
</protein>